<dbReference type="AlphaFoldDB" id="A0A6M3KFA4"/>
<evidence type="ECO:0000313" key="1">
    <source>
        <dbReference type="EMBL" id="QJA80586.1"/>
    </source>
</evidence>
<reference evidence="1" key="1">
    <citation type="submission" date="2020-03" db="EMBL/GenBank/DDBJ databases">
        <title>The deep terrestrial virosphere.</title>
        <authorList>
            <person name="Holmfeldt K."/>
            <person name="Nilsson E."/>
            <person name="Simone D."/>
            <person name="Lopez-Fernandez M."/>
            <person name="Wu X."/>
            <person name="de Brujin I."/>
            <person name="Lundin D."/>
            <person name="Andersson A."/>
            <person name="Bertilsson S."/>
            <person name="Dopson M."/>
        </authorList>
    </citation>
    <scope>NUCLEOTIDE SEQUENCE</scope>
    <source>
        <strain evidence="1">MM415A00692</strain>
    </source>
</reference>
<name>A0A6M3KFA4_9ZZZZ</name>
<protein>
    <recommendedName>
        <fullName evidence="2">DUF3008 domain-containing protein</fullName>
    </recommendedName>
</protein>
<evidence type="ECO:0008006" key="2">
    <source>
        <dbReference type="Google" id="ProtNLM"/>
    </source>
</evidence>
<dbReference type="EMBL" id="MT142428">
    <property type="protein sequence ID" value="QJA80586.1"/>
    <property type="molecule type" value="Genomic_DNA"/>
</dbReference>
<proteinExistence type="predicted"/>
<accession>A0A6M3KFA4</accession>
<gene>
    <name evidence="1" type="ORF">MM415A00692_0005</name>
</gene>
<organism evidence="1">
    <name type="scientific">viral metagenome</name>
    <dbReference type="NCBI Taxonomy" id="1070528"/>
    <lineage>
        <taxon>unclassified sequences</taxon>
        <taxon>metagenomes</taxon>
        <taxon>organismal metagenomes</taxon>
    </lineage>
</organism>
<sequence length="47" mass="5143">MPAKSKAQMRFMGAVAGGAVKKKGLPKEKAKEFIRGQKMKGLPKKKK</sequence>